<dbReference type="Gene3D" id="1.20.1740.10">
    <property type="entry name" value="Amino acid/polyamine transporter I"/>
    <property type="match status" value="1"/>
</dbReference>
<keyword evidence="4 9" id="KW-1003">Cell membrane</keyword>
<dbReference type="AlphaFoldDB" id="A0A5C8CFI3"/>
<evidence type="ECO:0000256" key="7">
    <source>
        <dbReference type="ARBA" id="ARBA00022989"/>
    </source>
</evidence>
<dbReference type="Pfam" id="PF01235">
    <property type="entry name" value="Na_Ala_symp"/>
    <property type="match status" value="1"/>
</dbReference>
<sequence length="457" mass="49510">MMEKISAINNVINGFVWGPYMLVFLIGTGVYMSLRTYLFQIKNFNIWAKLTYGSMFNKHEKGHNITPFQAVSVALASTIGIGSIAGIATAIVSGGPGALFWMVVSAFFGMMTKFSEVVLSVYFREKDEKGIHYGGPMYYIEKGLKQKWLSILFAIFAAIATFGTGNMTQSNAIAGLLNQTLKLPEYVSGIIVAIIVALVLIGGIKRISSVSEKLVPFMATIYFIASIIILIINFKNIPQAIKLIVSEAFSLKSAASGITGYAIFIAMRYGIARGVFSNEAGLGTAPIAHAASNTNNPVKQGMWGVFEVFNTLIICLLTGLVIISSNLYLYGNTAADGAVLTSLAFKEAIGIIGEIVITISSILFAFSTIIGWSYYGETCLGYLTKRNKIVIMSYKIIFIIIIVIGATSDLKSVWAIADTFNGLMAIPNLIGVILLSPIVITMVKKYLKNPISVELEN</sequence>
<keyword evidence="8 9" id="KW-0472">Membrane</keyword>
<feature type="transmembrane region" description="Helical" evidence="9">
    <location>
        <begin position="98"/>
        <end position="123"/>
    </location>
</feature>
<evidence type="ECO:0000313" key="11">
    <source>
        <dbReference type="Proteomes" id="UP000325116"/>
    </source>
</evidence>
<evidence type="ECO:0000256" key="1">
    <source>
        <dbReference type="ARBA" id="ARBA00004651"/>
    </source>
</evidence>
<evidence type="ECO:0000256" key="3">
    <source>
        <dbReference type="ARBA" id="ARBA00022448"/>
    </source>
</evidence>
<dbReference type="PRINTS" id="PR00175">
    <property type="entry name" value="NAALASMPORT"/>
</dbReference>
<dbReference type="PANTHER" id="PTHR30330:SF3">
    <property type="entry name" value="TRANSCRIPTIONAL REGULATOR, LRP FAMILY"/>
    <property type="match status" value="1"/>
</dbReference>
<feature type="transmembrane region" description="Helical" evidence="9">
    <location>
        <begin position="214"/>
        <end position="234"/>
    </location>
</feature>
<feature type="transmembrane region" description="Helical" evidence="9">
    <location>
        <begin position="186"/>
        <end position="202"/>
    </location>
</feature>
<evidence type="ECO:0000256" key="9">
    <source>
        <dbReference type="RuleBase" id="RU363064"/>
    </source>
</evidence>
<feature type="transmembrane region" description="Helical" evidence="9">
    <location>
        <begin position="308"/>
        <end position="329"/>
    </location>
</feature>
<keyword evidence="3 9" id="KW-0813">Transport</keyword>
<dbReference type="PANTHER" id="PTHR30330">
    <property type="entry name" value="AGSS FAMILY TRANSPORTER, SODIUM-ALANINE"/>
    <property type="match status" value="1"/>
</dbReference>
<dbReference type="NCBIfam" id="TIGR00835">
    <property type="entry name" value="agcS"/>
    <property type="match status" value="1"/>
</dbReference>
<protein>
    <submittedName>
        <fullName evidence="10">Sodium:alanine symporter family protein</fullName>
    </submittedName>
</protein>
<evidence type="ECO:0000256" key="2">
    <source>
        <dbReference type="ARBA" id="ARBA00009261"/>
    </source>
</evidence>
<comment type="subcellular location">
    <subcellularLocation>
        <location evidence="1 9">Cell membrane</location>
        <topology evidence="1 9">Multi-pass membrane protein</topology>
    </subcellularLocation>
</comment>
<name>A0A5C8CFI3_9SPIR</name>
<accession>A0A5C8CFI3</accession>
<dbReference type="FunFam" id="1.20.1740.10:FF:000004">
    <property type="entry name" value="Sodium:alanine symporter family protein"/>
    <property type="match status" value="1"/>
</dbReference>
<evidence type="ECO:0000313" key="10">
    <source>
        <dbReference type="EMBL" id="TXJ12224.1"/>
    </source>
</evidence>
<keyword evidence="7 9" id="KW-1133">Transmembrane helix</keyword>
<evidence type="ECO:0000256" key="6">
    <source>
        <dbReference type="ARBA" id="ARBA00022847"/>
    </source>
</evidence>
<dbReference type="RefSeq" id="WP_147758214.1">
    <property type="nucleotide sequence ID" value="NZ_SAXT01000004.1"/>
</dbReference>
<feature type="transmembrane region" description="Helical" evidence="9">
    <location>
        <begin position="423"/>
        <end position="443"/>
    </location>
</feature>
<evidence type="ECO:0000256" key="4">
    <source>
        <dbReference type="ARBA" id="ARBA00022475"/>
    </source>
</evidence>
<dbReference type="GO" id="GO:0005886">
    <property type="term" value="C:plasma membrane"/>
    <property type="evidence" value="ECO:0007669"/>
    <property type="project" value="UniProtKB-SubCell"/>
</dbReference>
<dbReference type="InterPro" id="IPR001463">
    <property type="entry name" value="Na/Ala_symport"/>
</dbReference>
<feature type="transmembrane region" description="Helical" evidence="9">
    <location>
        <begin position="254"/>
        <end position="271"/>
    </location>
</feature>
<keyword evidence="6 9" id="KW-0769">Symport</keyword>
<organism evidence="10 11">
    <name type="scientific">Brachyspira aalborgi</name>
    <dbReference type="NCBI Taxonomy" id="29522"/>
    <lineage>
        <taxon>Bacteria</taxon>
        <taxon>Pseudomonadati</taxon>
        <taxon>Spirochaetota</taxon>
        <taxon>Spirochaetia</taxon>
        <taxon>Brachyspirales</taxon>
        <taxon>Brachyspiraceae</taxon>
        <taxon>Brachyspira</taxon>
    </lineage>
</organism>
<comment type="caution">
    <text evidence="10">The sequence shown here is derived from an EMBL/GenBank/DDBJ whole genome shotgun (WGS) entry which is preliminary data.</text>
</comment>
<feature type="transmembrane region" description="Helical" evidence="9">
    <location>
        <begin position="68"/>
        <end position="92"/>
    </location>
</feature>
<evidence type="ECO:0000256" key="5">
    <source>
        <dbReference type="ARBA" id="ARBA00022692"/>
    </source>
</evidence>
<feature type="transmembrane region" description="Helical" evidence="9">
    <location>
        <begin position="12"/>
        <end position="34"/>
    </location>
</feature>
<evidence type="ECO:0000256" key="8">
    <source>
        <dbReference type="ARBA" id="ARBA00023136"/>
    </source>
</evidence>
<feature type="transmembrane region" description="Helical" evidence="9">
    <location>
        <begin position="349"/>
        <end position="375"/>
    </location>
</feature>
<feature type="transmembrane region" description="Helical" evidence="9">
    <location>
        <begin position="148"/>
        <end position="166"/>
    </location>
</feature>
<keyword evidence="5 9" id="KW-0812">Transmembrane</keyword>
<dbReference type="EMBL" id="SAXT01000004">
    <property type="protein sequence ID" value="TXJ12224.1"/>
    <property type="molecule type" value="Genomic_DNA"/>
</dbReference>
<dbReference type="GO" id="GO:0005283">
    <property type="term" value="F:amino acid:sodium symporter activity"/>
    <property type="evidence" value="ECO:0007669"/>
    <property type="project" value="InterPro"/>
</dbReference>
<comment type="similarity">
    <text evidence="2 9">Belongs to the alanine or glycine:cation symporter (AGCS) (TC 2.A.25) family.</text>
</comment>
<dbReference type="Proteomes" id="UP000325116">
    <property type="component" value="Unassembled WGS sequence"/>
</dbReference>
<gene>
    <name evidence="10" type="ORF">EPJ80_05375</name>
</gene>
<proteinExistence type="inferred from homology"/>
<reference evidence="10 11" key="1">
    <citation type="journal article" date="1992" name="Lakartidningen">
        <title>[Penicillin V and not amoxicillin is the first choice preparation in acute otitis].</title>
        <authorList>
            <person name="Kamme C."/>
            <person name="Lundgren K."/>
            <person name="Prellner K."/>
        </authorList>
    </citation>
    <scope>NUCLEOTIDE SEQUENCE [LARGE SCALE GENOMIC DNA]</scope>
    <source>
        <strain evidence="10 11">W1</strain>
    </source>
</reference>